<dbReference type="OrthoDB" id="5297217at2759"/>
<reference evidence="2 3" key="1">
    <citation type="submission" date="2015-04" db="EMBL/GenBank/DDBJ databases">
        <title>Complete genome sequence of Schizopora paradoxa KUC8140, a cosmopolitan wood degrader in East Asia.</title>
        <authorList>
            <consortium name="DOE Joint Genome Institute"/>
            <person name="Min B."/>
            <person name="Park H."/>
            <person name="Jang Y."/>
            <person name="Kim J.-J."/>
            <person name="Kim K.H."/>
            <person name="Pangilinan J."/>
            <person name="Lipzen A."/>
            <person name="Riley R."/>
            <person name="Grigoriev I.V."/>
            <person name="Spatafora J.W."/>
            <person name="Choi I.-G."/>
        </authorList>
    </citation>
    <scope>NUCLEOTIDE SEQUENCE [LARGE SCALE GENOMIC DNA]</scope>
    <source>
        <strain evidence="2 3">KUC8140</strain>
    </source>
</reference>
<dbReference type="Proteomes" id="UP000053477">
    <property type="component" value="Unassembled WGS sequence"/>
</dbReference>
<keyword evidence="3" id="KW-1185">Reference proteome</keyword>
<organism evidence="2 3">
    <name type="scientific">Schizopora paradoxa</name>
    <dbReference type="NCBI Taxonomy" id="27342"/>
    <lineage>
        <taxon>Eukaryota</taxon>
        <taxon>Fungi</taxon>
        <taxon>Dikarya</taxon>
        <taxon>Basidiomycota</taxon>
        <taxon>Agaricomycotina</taxon>
        <taxon>Agaricomycetes</taxon>
        <taxon>Hymenochaetales</taxon>
        <taxon>Schizoporaceae</taxon>
        <taxon>Schizopora</taxon>
    </lineage>
</organism>
<dbReference type="EMBL" id="KQ085987">
    <property type="protein sequence ID" value="KLO12006.1"/>
    <property type="molecule type" value="Genomic_DNA"/>
</dbReference>
<gene>
    <name evidence="2" type="ORF">SCHPADRAFT_941576</name>
</gene>
<evidence type="ECO:0000313" key="2">
    <source>
        <dbReference type="EMBL" id="KLO12006.1"/>
    </source>
</evidence>
<dbReference type="AlphaFoldDB" id="A0A0H2S534"/>
<name>A0A0H2S534_9AGAM</name>
<evidence type="ECO:0000256" key="1">
    <source>
        <dbReference type="SAM" id="MobiDB-lite"/>
    </source>
</evidence>
<evidence type="ECO:0000313" key="3">
    <source>
        <dbReference type="Proteomes" id="UP000053477"/>
    </source>
</evidence>
<evidence type="ECO:0008006" key="4">
    <source>
        <dbReference type="Google" id="ProtNLM"/>
    </source>
</evidence>
<feature type="region of interest" description="Disordered" evidence="1">
    <location>
        <begin position="1"/>
        <end position="25"/>
    </location>
</feature>
<dbReference type="InParanoid" id="A0A0H2S534"/>
<proteinExistence type="predicted"/>
<sequence>MAAAMTGTTVERPVSPPPLSRKNSATKRFSHFRQSLLLPSLDFASWPNKQPPKARCSLEDVHSDVLALVLQHLNWPGDLHSLSLVSHTLNSRVTPELYRTIFILPSASATLSLLDKLDKDQDTRDAVNTLVFDSFARSVRFYPPDAQAFDSAREKDLSDNLFRHDVPRASNVWGDPDRLRLRLYMVLPKLRNLRTVYVKRWDDLLMGPMSASECYHYWDGKRAKRFVNRFRNPKPYTGPPPVMHGERQPSPLDIISLLLLRCKNIEKLCVSSSTPYLRFSHPNNTFSNLTTLIIGENCASVNVWNDVLKHCSRLRILALLNVHFRFEKLLSGCHFSELESIEWYGYAFSTASTRKSYNAFAEFIQKHEGTLTCITLAPRLDQPLRGLTYEGGLPFFEPDNGYLNKLQTLRLQHWSVFISDHDSWPHTQSTQFRALAEQICRFVEQRPTLVDLTISDLPEDLETRLRTSLADRQMSRLLIGEDLLASLRKCVALGGLPSLSWRGSRWILPGELVRRRQADFLLVRKREYLQEAWQSYEVMFEGLALENSGYRPYLLESKCPRRWLDYLRIRNRFFFY</sequence>
<protein>
    <recommendedName>
        <fullName evidence="4">F-box domain-containing protein</fullName>
    </recommendedName>
</protein>
<accession>A0A0H2S534</accession>